<proteinExistence type="predicted"/>
<dbReference type="Pfam" id="PF06100">
    <property type="entry name" value="MCRA"/>
    <property type="match status" value="1"/>
</dbReference>
<dbReference type="RefSeq" id="WP_378752591.1">
    <property type="nucleotide sequence ID" value="NZ_JBHSSV010000010.1"/>
</dbReference>
<dbReference type="Proteomes" id="UP001597042">
    <property type="component" value="Unassembled WGS sequence"/>
</dbReference>
<feature type="compositionally biased region" description="Gly residues" evidence="1">
    <location>
        <begin position="281"/>
        <end position="290"/>
    </location>
</feature>
<dbReference type="Gene3D" id="3.30.9.80">
    <property type="match status" value="1"/>
</dbReference>
<dbReference type="EC" id="4.2.1.53" evidence="2"/>
<keyword evidence="2" id="KW-0456">Lyase</keyword>
<evidence type="ECO:0000313" key="3">
    <source>
        <dbReference type="Proteomes" id="UP001597042"/>
    </source>
</evidence>
<evidence type="ECO:0000313" key="2">
    <source>
        <dbReference type="EMBL" id="MFD0780276.1"/>
    </source>
</evidence>
<sequence>MYRSNGNFEAFARPLKPEGVDGRRAYFVGSGLAALAGAAFLIRDAQMPGEAITIFEELELPGGSMDGLLDEHKGFIIRGGREMEAHFETLWDLFKSIPSLDTPDASVLDEMYWLHKNDPSTNPTRAIHNRGEAIPDMPDLTLTPKAVEEILKLALTREEDLNDKRIDEFFGEEFFASHFWLYWATMFAFEPWASAMEMRRYLLRFIHHIATLADLSSLRFTRYNQYESLIKPLVAYLKEHGVTFQYGTQVLDVLVTAQGGEKIVTELELLVGGTTGHTEGEAGGSAGETDGGTVSRLPIEPTDLVFVTNGSITESSTFGDNDNPAPIVSDRGGAWKLWKTMAARDRAFGHPEKFSENIPDANWTISATATLTDDKIWPYIEKLTGRDPRSGHIVTGGPCNIEDSSWMYGFTVSRQPHFAAQDPQKEIVVWLYGLYSDKPGDYIKKTIRECTGAELTAEWLYHLGVPVDEIDDLARNSARTIPCNMPYITSYFMPRAVGDRPLVVPEGSKNLAFLGNFAETERDTVFTTEYSVRTAMEAVYTLMNVDRGVPEVFASSFDARMLMNALYYLNDKKPLHEIKLPLAGRVLEKAALAKVKGTYIEELLHDAKLV</sequence>
<dbReference type="EMBL" id="JBHTIM010000001">
    <property type="protein sequence ID" value="MFD0780276.1"/>
    <property type="molecule type" value="Genomic_DNA"/>
</dbReference>
<dbReference type="PANTHER" id="PTHR37417">
    <property type="entry name" value="67 KDA MYOSIN-CROSS-REACTIVE ANTIGEN FAMILY PROTEIN (AFU_ORTHOLOGUE AFUA_5G09970)"/>
    <property type="match status" value="1"/>
</dbReference>
<organism evidence="2 3">
    <name type="scientific">Microbacterium koreense</name>
    <dbReference type="NCBI Taxonomy" id="323761"/>
    <lineage>
        <taxon>Bacteria</taxon>
        <taxon>Bacillati</taxon>
        <taxon>Actinomycetota</taxon>
        <taxon>Actinomycetes</taxon>
        <taxon>Micrococcales</taxon>
        <taxon>Microbacteriaceae</taxon>
        <taxon>Microbacterium</taxon>
    </lineage>
</organism>
<dbReference type="InterPro" id="IPR010354">
    <property type="entry name" value="Oleate_hydratase"/>
</dbReference>
<feature type="region of interest" description="Disordered" evidence="1">
    <location>
        <begin position="274"/>
        <end position="294"/>
    </location>
</feature>
<dbReference type="SUPFAM" id="SSF51905">
    <property type="entry name" value="FAD/NAD(P)-binding domain"/>
    <property type="match status" value="1"/>
</dbReference>
<accession>A0ABW2ZNT4</accession>
<reference evidence="3" key="1">
    <citation type="journal article" date="2019" name="Int. J. Syst. Evol. Microbiol.">
        <title>The Global Catalogue of Microorganisms (GCM) 10K type strain sequencing project: providing services to taxonomists for standard genome sequencing and annotation.</title>
        <authorList>
            <consortium name="The Broad Institute Genomics Platform"/>
            <consortium name="The Broad Institute Genome Sequencing Center for Infectious Disease"/>
            <person name="Wu L."/>
            <person name="Ma J."/>
        </authorList>
    </citation>
    <scope>NUCLEOTIDE SEQUENCE [LARGE SCALE GENOMIC DNA]</scope>
    <source>
        <strain evidence="3">CCUG 50754</strain>
    </source>
</reference>
<dbReference type="PANTHER" id="PTHR37417:SF3">
    <property type="entry name" value="MYOSIN-CROSSREACTIVE PROTEIN"/>
    <property type="match status" value="1"/>
</dbReference>
<comment type="caution">
    <text evidence="2">The sequence shown here is derived from an EMBL/GenBank/DDBJ whole genome shotgun (WGS) entry which is preliminary data.</text>
</comment>
<dbReference type="NCBIfam" id="NF010584">
    <property type="entry name" value="PRK13977.1"/>
    <property type="match status" value="1"/>
</dbReference>
<dbReference type="Gene3D" id="3.50.50.60">
    <property type="entry name" value="FAD/NAD(P)-binding domain"/>
    <property type="match status" value="2"/>
</dbReference>
<keyword evidence="3" id="KW-1185">Reference proteome</keyword>
<dbReference type="InterPro" id="IPR036188">
    <property type="entry name" value="FAD/NAD-bd_sf"/>
</dbReference>
<evidence type="ECO:0000256" key="1">
    <source>
        <dbReference type="SAM" id="MobiDB-lite"/>
    </source>
</evidence>
<gene>
    <name evidence="2" type="ORF">ACFQZV_03050</name>
</gene>
<name>A0ABW2ZNT4_9MICO</name>
<protein>
    <submittedName>
        <fullName evidence="2">Oleate hydratase</fullName>
        <ecNumber evidence="2">4.2.1.53</ecNumber>
    </submittedName>
</protein>
<dbReference type="GO" id="GO:0050151">
    <property type="term" value="F:oleate hydratase activity"/>
    <property type="evidence" value="ECO:0007669"/>
    <property type="project" value="UniProtKB-EC"/>
</dbReference>